<evidence type="ECO:0000256" key="4">
    <source>
        <dbReference type="ARBA" id="ARBA00022692"/>
    </source>
</evidence>
<evidence type="ECO:0000256" key="3">
    <source>
        <dbReference type="ARBA" id="ARBA00022475"/>
    </source>
</evidence>
<accession>A0A432Z012</accession>
<keyword evidence="3" id="KW-1003">Cell membrane</keyword>
<proteinExistence type="predicted"/>
<dbReference type="GO" id="GO:0030001">
    <property type="term" value="P:metal ion transport"/>
    <property type="evidence" value="ECO:0007669"/>
    <property type="project" value="UniProtKB-ARBA"/>
</dbReference>
<dbReference type="Pfam" id="PF02386">
    <property type="entry name" value="TrkH"/>
    <property type="match status" value="1"/>
</dbReference>
<evidence type="ECO:0000313" key="10">
    <source>
        <dbReference type="Proteomes" id="UP000288058"/>
    </source>
</evidence>
<keyword evidence="2" id="KW-0813">Transport</keyword>
<reference evidence="10" key="1">
    <citation type="journal article" date="2018" name="Front. Microbiol.">
        <title>Genome-Based Analysis Reveals the Taxonomy and Diversity of the Family Idiomarinaceae.</title>
        <authorList>
            <person name="Liu Y."/>
            <person name="Lai Q."/>
            <person name="Shao Z."/>
        </authorList>
    </citation>
    <scope>NUCLEOTIDE SEQUENCE [LARGE SCALE GENOMIC DNA]</scope>
    <source>
        <strain evidence="10">R22</strain>
    </source>
</reference>
<feature type="transmembrane region" description="Helical" evidence="8">
    <location>
        <begin position="143"/>
        <end position="164"/>
    </location>
</feature>
<dbReference type="PANTHER" id="PTHR32024:SF1">
    <property type="entry name" value="KTR SYSTEM POTASSIUM UPTAKE PROTEIN B"/>
    <property type="match status" value="1"/>
</dbReference>
<feature type="transmembrane region" description="Helical" evidence="8">
    <location>
        <begin position="21"/>
        <end position="46"/>
    </location>
</feature>
<dbReference type="GO" id="GO:0005886">
    <property type="term" value="C:plasma membrane"/>
    <property type="evidence" value="ECO:0007669"/>
    <property type="project" value="UniProtKB-SubCell"/>
</dbReference>
<dbReference type="AlphaFoldDB" id="A0A432Z012"/>
<evidence type="ECO:0000256" key="8">
    <source>
        <dbReference type="SAM" id="Phobius"/>
    </source>
</evidence>
<dbReference type="InterPro" id="IPR003445">
    <property type="entry name" value="Cat_transpt"/>
</dbReference>
<keyword evidence="7 8" id="KW-0472">Membrane</keyword>
<feature type="transmembrane region" description="Helical" evidence="8">
    <location>
        <begin position="238"/>
        <end position="260"/>
    </location>
</feature>
<keyword evidence="6" id="KW-0406">Ion transport</keyword>
<organism evidence="9 10">
    <name type="scientific">Idiomarina ramblicola</name>
    <dbReference type="NCBI Taxonomy" id="263724"/>
    <lineage>
        <taxon>Bacteria</taxon>
        <taxon>Pseudomonadati</taxon>
        <taxon>Pseudomonadota</taxon>
        <taxon>Gammaproteobacteria</taxon>
        <taxon>Alteromonadales</taxon>
        <taxon>Idiomarinaceae</taxon>
        <taxon>Idiomarina</taxon>
    </lineage>
</organism>
<feature type="transmembrane region" description="Helical" evidence="8">
    <location>
        <begin position="418"/>
        <end position="439"/>
    </location>
</feature>
<evidence type="ECO:0000256" key="1">
    <source>
        <dbReference type="ARBA" id="ARBA00004651"/>
    </source>
</evidence>
<evidence type="ECO:0000256" key="7">
    <source>
        <dbReference type="ARBA" id="ARBA00023136"/>
    </source>
</evidence>
<dbReference type="PANTHER" id="PTHR32024">
    <property type="entry name" value="TRK SYSTEM POTASSIUM UPTAKE PROTEIN TRKG-RELATED"/>
    <property type="match status" value="1"/>
</dbReference>
<feature type="transmembrane region" description="Helical" evidence="8">
    <location>
        <begin position="203"/>
        <end position="226"/>
    </location>
</feature>
<dbReference type="EMBL" id="PIQC01000004">
    <property type="protein sequence ID" value="RUO69495.1"/>
    <property type="molecule type" value="Genomic_DNA"/>
</dbReference>
<dbReference type="OrthoDB" id="9810952at2"/>
<sequence>MKQWIPSTAWLYRRPGRKRRKAFSASPPVILSGGFACLIILGTLLLKLPFATEQPITWLESLFTATSAVTVTGLVVVDTGATYTPFGMGVLALLIQAGGLGFMTFAVLAAISIGGHVGIQHQVLAKEAMQQTSLASIGRTAKAVVSLALIVEAIAIIGLTLTWWQEKGFIDAFAESIFYAISAFNSAGFVLSPNGIVDYASSVPVNLIISILFVIGGLGFSVITNIYEKRRWYKFSVYTRAILWATLIINVLSVTIIWLLEMNNPATFANLSFGDQAMAAWFQATTPRSAGFNTVDTGAMTDASAVYTMLLMLIGGGSMSTAGGIKLGTFIVLLVATYAFLRRREHVTLLNRTVPQELVMKALAVTLVTLTLMFLGIFILMILNPLPFIDITFEVLSASATVGLSRGITAEVTAASQLVLVFLMFAGRVGPLTLAYFLATPRKRHVRFPETDIQVG</sequence>
<protein>
    <submittedName>
        <fullName evidence="9">Ktr system potassium transporter B</fullName>
    </submittedName>
</protein>
<dbReference type="Proteomes" id="UP000288058">
    <property type="component" value="Unassembled WGS sequence"/>
</dbReference>
<keyword evidence="10" id="KW-1185">Reference proteome</keyword>
<feature type="transmembrane region" description="Helical" evidence="8">
    <location>
        <begin position="58"/>
        <end position="77"/>
    </location>
</feature>
<evidence type="ECO:0000256" key="6">
    <source>
        <dbReference type="ARBA" id="ARBA00023065"/>
    </source>
</evidence>
<keyword evidence="5 8" id="KW-1133">Transmembrane helix</keyword>
<feature type="transmembrane region" description="Helical" evidence="8">
    <location>
        <begin position="362"/>
        <end position="383"/>
    </location>
</feature>
<dbReference type="RefSeq" id="WP_126781275.1">
    <property type="nucleotide sequence ID" value="NZ_PIQC01000004.1"/>
</dbReference>
<name>A0A432Z012_9GAMM</name>
<keyword evidence="4 8" id="KW-0812">Transmembrane</keyword>
<feature type="transmembrane region" description="Helical" evidence="8">
    <location>
        <begin position="176"/>
        <end position="197"/>
    </location>
</feature>
<feature type="transmembrane region" description="Helical" evidence="8">
    <location>
        <begin position="89"/>
        <end position="113"/>
    </location>
</feature>
<evidence type="ECO:0000256" key="2">
    <source>
        <dbReference type="ARBA" id="ARBA00022448"/>
    </source>
</evidence>
<comment type="subcellular location">
    <subcellularLocation>
        <location evidence="1">Cell membrane</location>
        <topology evidence="1">Multi-pass membrane protein</topology>
    </subcellularLocation>
</comment>
<feature type="transmembrane region" description="Helical" evidence="8">
    <location>
        <begin position="319"/>
        <end position="341"/>
    </location>
</feature>
<evidence type="ECO:0000313" key="9">
    <source>
        <dbReference type="EMBL" id="RUO69495.1"/>
    </source>
</evidence>
<dbReference type="GO" id="GO:0008324">
    <property type="term" value="F:monoatomic cation transmembrane transporter activity"/>
    <property type="evidence" value="ECO:0007669"/>
    <property type="project" value="InterPro"/>
</dbReference>
<evidence type="ECO:0000256" key="5">
    <source>
        <dbReference type="ARBA" id="ARBA00022989"/>
    </source>
</evidence>
<gene>
    <name evidence="9" type="ORF">CWI78_06130</name>
</gene>
<comment type="caution">
    <text evidence="9">The sequence shown here is derived from an EMBL/GenBank/DDBJ whole genome shotgun (WGS) entry which is preliminary data.</text>
</comment>